<evidence type="ECO:0000256" key="2">
    <source>
        <dbReference type="SAM" id="Phobius"/>
    </source>
</evidence>
<feature type="transmembrane region" description="Helical" evidence="2">
    <location>
        <begin position="48"/>
        <end position="71"/>
    </location>
</feature>
<accession>A0ABY6YLQ8</accession>
<reference evidence="3 4" key="1">
    <citation type="journal article" date="2013" name="Int. J. Syst. Evol. Microbiol.">
        <title>Description of Streptomonospora sediminis sp. nov. and Streptomonospora nanhaiensis sp. nov., and reclassification of Nocardiopsis arabia Hozzein &amp; Goodfellow 2008 as Streptomonospora arabica comb. nov. and emended description of the genus Streptomonospora.</title>
        <authorList>
            <person name="Zhang D.F."/>
            <person name="Pan H.Q."/>
            <person name="He J."/>
            <person name="Zhang X.M."/>
            <person name="Zhang Y.G."/>
            <person name="Klenk H.P."/>
            <person name="Hu J.C."/>
            <person name="Li W.J."/>
        </authorList>
    </citation>
    <scope>NUCLEOTIDE SEQUENCE [LARGE SCALE GENOMIC DNA]</scope>
    <source>
        <strain evidence="3 4">12A09</strain>
    </source>
</reference>
<dbReference type="Proteomes" id="UP001156498">
    <property type="component" value="Chromosome"/>
</dbReference>
<feature type="region of interest" description="Disordered" evidence="1">
    <location>
        <begin position="129"/>
        <end position="178"/>
    </location>
</feature>
<keyword evidence="2" id="KW-0812">Transmembrane</keyword>
<keyword evidence="2" id="KW-1133">Transmembrane helix</keyword>
<evidence type="ECO:0000313" key="3">
    <source>
        <dbReference type="EMBL" id="WAE73149.1"/>
    </source>
</evidence>
<name>A0ABY6YLQ8_9ACTN</name>
<proteinExistence type="predicted"/>
<dbReference type="EMBL" id="CP113264">
    <property type="protein sequence ID" value="WAE73149.1"/>
    <property type="molecule type" value="Genomic_DNA"/>
</dbReference>
<evidence type="ECO:0000256" key="1">
    <source>
        <dbReference type="SAM" id="MobiDB-lite"/>
    </source>
</evidence>
<feature type="compositionally biased region" description="Low complexity" evidence="1">
    <location>
        <begin position="160"/>
        <end position="171"/>
    </location>
</feature>
<protein>
    <recommendedName>
        <fullName evidence="5">Integral membrane protein</fullName>
    </recommendedName>
</protein>
<keyword evidence="4" id="KW-1185">Reference proteome</keyword>
<evidence type="ECO:0008006" key="5">
    <source>
        <dbReference type="Google" id="ProtNLM"/>
    </source>
</evidence>
<gene>
    <name evidence="3" type="ORF">OUQ99_29010</name>
</gene>
<organism evidence="3 4">
    <name type="scientific">Streptomonospora nanhaiensis</name>
    <dbReference type="NCBI Taxonomy" id="1323731"/>
    <lineage>
        <taxon>Bacteria</taxon>
        <taxon>Bacillati</taxon>
        <taxon>Actinomycetota</taxon>
        <taxon>Actinomycetes</taxon>
        <taxon>Streptosporangiales</taxon>
        <taxon>Nocardiopsidaceae</taxon>
        <taxon>Streptomonospora</taxon>
    </lineage>
</organism>
<keyword evidence="2" id="KW-0472">Membrane</keyword>
<sequence length="178" mass="18100">MPTALKAVRVILIIRAVIAVLLYGAAFLGLLVLMTLPAAEVEAEAGMPMAALVAVLVIGLLITAFEVYVIADMGKGGPRARNLLRVVIGLALANAVLSILTGSNPALGLGLAISVLCLIESPSSKEWFRATDPNAPAGHPPVQGGYPQPGHPGQGGYPGHLGQPGYPGQPNQPGPGGH</sequence>
<feature type="transmembrane region" description="Helical" evidence="2">
    <location>
        <begin position="12"/>
        <end position="36"/>
    </location>
</feature>
<feature type="transmembrane region" description="Helical" evidence="2">
    <location>
        <begin position="83"/>
        <end position="100"/>
    </location>
</feature>
<evidence type="ECO:0000313" key="4">
    <source>
        <dbReference type="Proteomes" id="UP001156498"/>
    </source>
</evidence>
<dbReference type="RefSeq" id="WP_267946936.1">
    <property type="nucleotide sequence ID" value="NZ_CP113264.1"/>
</dbReference>